<dbReference type="SUPFAM" id="SSF53383">
    <property type="entry name" value="PLP-dependent transferases"/>
    <property type="match status" value="1"/>
</dbReference>
<evidence type="ECO:0000313" key="5">
    <source>
        <dbReference type="Proteomes" id="UP000604898"/>
    </source>
</evidence>
<comment type="caution">
    <text evidence="4">The sequence shown here is derived from an EMBL/GenBank/DDBJ whole genome shotgun (WGS) entry which is preliminary data.</text>
</comment>
<dbReference type="Gene3D" id="3.40.640.10">
    <property type="entry name" value="Type I PLP-dependent aspartate aminotransferase-like (Major domain)"/>
    <property type="match status" value="1"/>
</dbReference>
<dbReference type="PANTHER" id="PTHR11808:SF80">
    <property type="entry name" value="CYSTATHIONINE GAMMA-LYASE"/>
    <property type="match status" value="1"/>
</dbReference>
<name>A0ABS1SXJ0_9GAMM</name>
<dbReference type="InterPro" id="IPR000277">
    <property type="entry name" value="Cys/Met-Metab_PyrdxlP-dep_enz"/>
</dbReference>
<keyword evidence="4" id="KW-0032">Aminotransferase</keyword>
<dbReference type="InterPro" id="IPR054542">
    <property type="entry name" value="Cys_met_metab_PP"/>
</dbReference>
<dbReference type="RefSeq" id="WP_202721510.1">
    <property type="nucleotide sequence ID" value="NZ_BPEX01000003.1"/>
</dbReference>
<organism evidence="4 5">
    <name type="scientific">Shewanella schlegeliana</name>
    <dbReference type="NCBI Taxonomy" id="190308"/>
    <lineage>
        <taxon>Bacteria</taxon>
        <taxon>Pseudomonadati</taxon>
        <taxon>Pseudomonadota</taxon>
        <taxon>Gammaproteobacteria</taxon>
        <taxon>Alteromonadales</taxon>
        <taxon>Shewanellaceae</taxon>
        <taxon>Shewanella</taxon>
    </lineage>
</organism>
<keyword evidence="4" id="KW-0808">Transferase</keyword>
<keyword evidence="2 3" id="KW-0663">Pyridoxal phosphate</keyword>
<dbReference type="PROSITE" id="PS00868">
    <property type="entry name" value="CYS_MET_METAB_PP"/>
    <property type="match status" value="1"/>
</dbReference>
<dbReference type="PANTHER" id="PTHR11808">
    <property type="entry name" value="TRANS-SULFURATION ENZYME FAMILY MEMBER"/>
    <property type="match status" value="1"/>
</dbReference>
<gene>
    <name evidence="4" type="ORF">JMA39_08800</name>
</gene>
<dbReference type="InterPro" id="IPR015422">
    <property type="entry name" value="PyrdxlP-dep_Trfase_small"/>
</dbReference>
<evidence type="ECO:0000256" key="2">
    <source>
        <dbReference type="ARBA" id="ARBA00022898"/>
    </source>
</evidence>
<protein>
    <submittedName>
        <fullName evidence="4">Aminotransferase class I/II-fold pyridoxal phosphate-dependent enzyme</fullName>
    </submittedName>
</protein>
<dbReference type="PIRSF" id="PIRSF001434">
    <property type="entry name" value="CGS"/>
    <property type="match status" value="1"/>
</dbReference>
<proteinExistence type="inferred from homology"/>
<comment type="similarity">
    <text evidence="3">Belongs to the trans-sulfuration enzymes family.</text>
</comment>
<dbReference type="Proteomes" id="UP000604898">
    <property type="component" value="Unassembled WGS sequence"/>
</dbReference>
<evidence type="ECO:0000313" key="4">
    <source>
        <dbReference type="EMBL" id="MBL4913238.1"/>
    </source>
</evidence>
<dbReference type="EMBL" id="JAESVD010000004">
    <property type="protein sequence ID" value="MBL4913238.1"/>
    <property type="molecule type" value="Genomic_DNA"/>
</dbReference>
<dbReference type="CDD" id="cd00614">
    <property type="entry name" value="CGS_like"/>
    <property type="match status" value="1"/>
</dbReference>
<dbReference type="Pfam" id="PF01053">
    <property type="entry name" value="Cys_Met_Meta_PP"/>
    <property type="match status" value="1"/>
</dbReference>
<reference evidence="4 5" key="1">
    <citation type="submission" date="2021-01" db="EMBL/GenBank/DDBJ databases">
        <title>Genome sequence of Shewanella schlegeliana JCM 11561.</title>
        <authorList>
            <person name="Zhang H."/>
            <person name="Li C."/>
        </authorList>
    </citation>
    <scope>NUCLEOTIDE SEQUENCE [LARGE SCALE GENOMIC DNA]</scope>
    <source>
        <strain evidence="4 5">JCM 11561</strain>
    </source>
</reference>
<keyword evidence="5" id="KW-1185">Reference proteome</keyword>
<dbReference type="InterPro" id="IPR015424">
    <property type="entry name" value="PyrdxlP-dep_Trfase"/>
</dbReference>
<accession>A0ABS1SXJ0</accession>
<dbReference type="InterPro" id="IPR015421">
    <property type="entry name" value="PyrdxlP-dep_Trfase_major"/>
</dbReference>
<dbReference type="Gene3D" id="3.90.1150.10">
    <property type="entry name" value="Aspartate Aminotransferase, domain 1"/>
    <property type="match status" value="1"/>
</dbReference>
<comment type="cofactor">
    <cofactor evidence="1 3">
        <name>pyridoxal 5'-phosphate</name>
        <dbReference type="ChEBI" id="CHEBI:597326"/>
    </cofactor>
</comment>
<dbReference type="GO" id="GO:0008483">
    <property type="term" value="F:transaminase activity"/>
    <property type="evidence" value="ECO:0007669"/>
    <property type="project" value="UniProtKB-KW"/>
</dbReference>
<evidence type="ECO:0000256" key="1">
    <source>
        <dbReference type="ARBA" id="ARBA00001933"/>
    </source>
</evidence>
<evidence type="ECO:0000256" key="3">
    <source>
        <dbReference type="RuleBase" id="RU362118"/>
    </source>
</evidence>
<sequence length="393" mass="42312">MQDRWQLATKVIHAGRESNESGALVTPLCQSATFVFDSAEQGAARFSGSEQGYIYTRLGNPTTAELERKIAALEGSDAAAATASGMAAVSAALLANLSHGDHLVASHAVYGCTFALMTSQLAKFGIEVTLVNFIDEAAIEAAIKPNTKVIFCETPVNPHLNVFNLDVIAQIAKEHNLVSIVDNTFMTPLLQQPIKHGIDIVVHSATKYLNGHGDVIAGIVCASYEQMEVIKFEVLKDVGAVISPHDAWLILRGLKTLDVRLARHCDNAEAVANYLEHHPKVSNVYYPGLESHGGHKLLGSQMRRAGGVIAFELDASLEQSINFINQISLFSIAVSLGDAESLIQHPASMTHSPYTEEERIAAGITDNLLRISVGLESIEDIIQALEDGLVNLK</sequence>